<accession>A0A840RLH9</accession>
<dbReference type="RefSeq" id="WP_168052533.1">
    <property type="nucleotide sequence ID" value="NZ_JAAOZT010000002.1"/>
</dbReference>
<protein>
    <recommendedName>
        <fullName evidence="3">DUF2793 domain-containing protein</fullName>
    </recommendedName>
</protein>
<dbReference type="Proteomes" id="UP000571084">
    <property type="component" value="Unassembled WGS sequence"/>
</dbReference>
<evidence type="ECO:0008006" key="3">
    <source>
        <dbReference type="Google" id="ProtNLM"/>
    </source>
</evidence>
<dbReference type="AlphaFoldDB" id="A0A840RLH9"/>
<comment type="caution">
    <text evidence="1">The sequence shown here is derived from an EMBL/GenBank/DDBJ whole genome shotgun (WGS) entry which is preliminary data.</text>
</comment>
<dbReference type="Pfam" id="PF10983">
    <property type="entry name" value="DUF2793"/>
    <property type="match status" value="1"/>
</dbReference>
<sequence>MSLTNGPNLGLIENGLFGEQHYAELMRLWRGLDALVQPTVKSATTATPPTSPRNGDCYLIPIASTGAWKGRAGQLARWSTMLAVVAGWEFFTARAGWSVRVVDQPDASGWPTLYIHSGKVWIRSFTPMAVKAGASLSVAQALPAATFTKVALDTVEIDTDKCFSMEEHRLTPKMAGWYQVTFLVTVNKDGVPDPVIGMAYKNGIAAIAGNRNDAAIGSAGSCSAKLQHFNGSTDYCELFAYCGNASGEIVADPIYTFMSVVGPM</sequence>
<keyword evidence="2" id="KW-1185">Reference proteome</keyword>
<organism evidence="1 2">
    <name type="scientific">Glaciimonas immobilis</name>
    <dbReference type="NCBI Taxonomy" id="728004"/>
    <lineage>
        <taxon>Bacteria</taxon>
        <taxon>Pseudomonadati</taxon>
        <taxon>Pseudomonadota</taxon>
        <taxon>Betaproteobacteria</taxon>
        <taxon>Burkholderiales</taxon>
        <taxon>Oxalobacteraceae</taxon>
        <taxon>Glaciimonas</taxon>
    </lineage>
</organism>
<dbReference type="InterPro" id="IPR021251">
    <property type="entry name" value="DUF2793"/>
</dbReference>
<gene>
    <name evidence="1" type="ORF">HNR39_000315</name>
</gene>
<reference evidence="1 2" key="1">
    <citation type="submission" date="2020-08" db="EMBL/GenBank/DDBJ databases">
        <title>Genomic Encyclopedia of Type Strains, Phase IV (KMG-IV): sequencing the most valuable type-strain genomes for metagenomic binning, comparative biology and taxonomic classification.</title>
        <authorList>
            <person name="Goeker M."/>
        </authorList>
    </citation>
    <scope>NUCLEOTIDE SEQUENCE [LARGE SCALE GENOMIC DNA]</scope>
    <source>
        <strain evidence="1 2">DSM 23240</strain>
    </source>
</reference>
<proteinExistence type="predicted"/>
<evidence type="ECO:0000313" key="1">
    <source>
        <dbReference type="EMBL" id="MBB5198505.1"/>
    </source>
</evidence>
<evidence type="ECO:0000313" key="2">
    <source>
        <dbReference type="Proteomes" id="UP000571084"/>
    </source>
</evidence>
<name>A0A840RLH9_9BURK</name>
<dbReference type="EMBL" id="JACHHQ010000001">
    <property type="protein sequence ID" value="MBB5198505.1"/>
    <property type="molecule type" value="Genomic_DNA"/>
</dbReference>